<reference evidence="8 9" key="1">
    <citation type="submission" date="2020-12" db="EMBL/GenBank/DDBJ databases">
        <title>Oil enriched cultivation method for isolating marine PHA-producing bacteria.</title>
        <authorList>
            <person name="Zheng W."/>
            <person name="Yu S."/>
            <person name="Huang Y."/>
        </authorList>
    </citation>
    <scope>NUCLEOTIDE SEQUENCE [LARGE SCALE GENOMIC DNA]</scope>
    <source>
        <strain evidence="8 9">SN0-2</strain>
    </source>
</reference>
<evidence type="ECO:0000256" key="3">
    <source>
        <dbReference type="ARBA" id="ARBA00022475"/>
    </source>
</evidence>
<dbReference type="EMBL" id="JAEKJR010000001">
    <property type="protein sequence ID" value="MBN8430244.1"/>
    <property type="molecule type" value="Genomic_DNA"/>
</dbReference>
<evidence type="ECO:0000313" key="9">
    <source>
        <dbReference type="Proteomes" id="UP000664293"/>
    </source>
</evidence>
<accession>A0ABS3E557</accession>
<proteinExistence type="inferred from homology"/>
<keyword evidence="3" id="KW-1003">Cell membrane</keyword>
<dbReference type="Pfam" id="PF01899">
    <property type="entry name" value="MNHE"/>
    <property type="match status" value="1"/>
</dbReference>
<keyword evidence="4 7" id="KW-0812">Transmembrane</keyword>
<comment type="caution">
    <text evidence="8">The sequence shown here is derived from an EMBL/GenBank/DDBJ whole genome shotgun (WGS) entry which is preliminary data.</text>
</comment>
<evidence type="ECO:0000313" key="8">
    <source>
        <dbReference type="EMBL" id="MBN8430244.1"/>
    </source>
</evidence>
<gene>
    <name evidence="8" type="ORF">JF535_05180</name>
</gene>
<dbReference type="Proteomes" id="UP000664293">
    <property type="component" value="Unassembled WGS sequence"/>
</dbReference>
<dbReference type="PANTHER" id="PTHR34584">
    <property type="entry name" value="NA(+)/H(+) ANTIPORTER SUBUNIT E1"/>
    <property type="match status" value="1"/>
</dbReference>
<evidence type="ECO:0000256" key="4">
    <source>
        <dbReference type="ARBA" id="ARBA00022692"/>
    </source>
</evidence>
<keyword evidence="9" id="KW-1185">Reference proteome</keyword>
<name>A0ABS3E557_9GAMM</name>
<dbReference type="InterPro" id="IPR002758">
    <property type="entry name" value="Cation_antiport_E"/>
</dbReference>
<organism evidence="8 9">
    <name type="scientific">Microbulbifer salipaludis</name>
    <dbReference type="NCBI Taxonomy" id="187980"/>
    <lineage>
        <taxon>Bacteria</taxon>
        <taxon>Pseudomonadati</taxon>
        <taxon>Pseudomonadota</taxon>
        <taxon>Gammaproteobacteria</taxon>
        <taxon>Cellvibrionales</taxon>
        <taxon>Microbulbiferaceae</taxon>
        <taxon>Microbulbifer</taxon>
    </lineage>
</organism>
<evidence type="ECO:0000256" key="6">
    <source>
        <dbReference type="ARBA" id="ARBA00023136"/>
    </source>
</evidence>
<feature type="transmembrane region" description="Helical" evidence="7">
    <location>
        <begin position="29"/>
        <end position="44"/>
    </location>
</feature>
<dbReference type="RefSeq" id="WP_206999828.1">
    <property type="nucleotide sequence ID" value="NZ_JAEKJR010000001.1"/>
</dbReference>
<comment type="similarity">
    <text evidence="2">Belongs to the CPA3 antiporters (TC 2.A.63) subunit E family.</text>
</comment>
<keyword evidence="5 7" id="KW-1133">Transmembrane helix</keyword>
<evidence type="ECO:0000256" key="2">
    <source>
        <dbReference type="ARBA" id="ARBA00006228"/>
    </source>
</evidence>
<comment type="subcellular location">
    <subcellularLocation>
        <location evidence="1">Cell membrane</location>
        <topology evidence="1">Multi-pass membrane protein</topology>
    </subcellularLocation>
</comment>
<evidence type="ECO:0000256" key="1">
    <source>
        <dbReference type="ARBA" id="ARBA00004651"/>
    </source>
</evidence>
<sequence length="177" mass="19477">MRYTLCLFAVLAFIWLANSGHYTPLLLAFGLISILFVIAIARRMKVVDGESLPLELWSTLPRYYLWLLRKIIASNLEVARCVWGGLLRGKINMPATISPCSERIPTTLKTDLGKVLYANSITLTPGTVAIDVSDSSILVHALTRAGLDEVKQGEMEQRIRKLTENQGSSNTATGSPS</sequence>
<evidence type="ECO:0000256" key="7">
    <source>
        <dbReference type="SAM" id="Phobius"/>
    </source>
</evidence>
<keyword evidence="6 7" id="KW-0472">Membrane</keyword>
<dbReference type="PANTHER" id="PTHR34584:SF1">
    <property type="entry name" value="NA(+)_H(+) ANTIPORTER SUBUNIT E1"/>
    <property type="match status" value="1"/>
</dbReference>
<evidence type="ECO:0000256" key="5">
    <source>
        <dbReference type="ARBA" id="ARBA00022989"/>
    </source>
</evidence>
<protein>
    <submittedName>
        <fullName evidence="8">Na+/H+ antiporter subunit E</fullName>
    </submittedName>
</protein>